<keyword evidence="1" id="KW-1133">Transmembrane helix</keyword>
<keyword evidence="1" id="KW-0812">Transmembrane</keyword>
<proteinExistence type="predicted"/>
<keyword evidence="3" id="KW-1185">Reference proteome</keyword>
<dbReference type="Proteomes" id="UP001432039">
    <property type="component" value="Chromosome"/>
</dbReference>
<name>A0ABZ1TNU7_STRVG</name>
<protein>
    <submittedName>
        <fullName evidence="2">Uncharacterized protein</fullName>
    </submittedName>
</protein>
<evidence type="ECO:0000313" key="2">
    <source>
        <dbReference type="EMBL" id="WUQ17190.1"/>
    </source>
</evidence>
<feature type="transmembrane region" description="Helical" evidence="1">
    <location>
        <begin position="12"/>
        <end position="32"/>
    </location>
</feature>
<reference evidence="2" key="1">
    <citation type="submission" date="2022-10" db="EMBL/GenBank/DDBJ databases">
        <title>The complete genomes of actinobacterial strains from the NBC collection.</title>
        <authorList>
            <person name="Joergensen T.S."/>
            <person name="Alvarez Arevalo M."/>
            <person name="Sterndorff E.B."/>
            <person name="Faurdal D."/>
            <person name="Vuksanovic O."/>
            <person name="Mourched A.-S."/>
            <person name="Charusanti P."/>
            <person name="Shaw S."/>
            <person name="Blin K."/>
            <person name="Weber T."/>
        </authorList>
    </citation>
    <scope>NUCLEOTIDE SEQUENCE</scope>
    <source>
        <strain evidence="2">NBC_00248</strain>
    </source>
</reference>
<keyword evidence="1" id="KW-0472">Membrane</keyword>
<gene>
    <name evidence="2" type="ORF">OG517_40540</name>
</gene>
<dbReference type="EMBL" id="CP108090">
    <property type="protein sequence ID" value="WUQ17190.1"/>
    <property type="molecule type" value="Genomic_DNA"/>
</dbReference>
<organism evidence="2 3">
    <name type="scientific">Streptomyces virginiae</name>
    <name type="common">Streptomyces cinnamonensis</name>
    <dbReference type="NCBI Taxonomy" id="1961"/>
    <lineage>
        <taxon>Bacteria</taxon>
        <taxon>Bacillati</taxon>
        <taxon>Actinomycetota</taxon>
        <taxon>Actinomycetes</taxon>
        <taxon>Kitasatosporales</taxon>
        <taxon>Streptomycetaceae</taxon>
        <taxon>Streptomyces</taxon>
    </lineage>
</organism>
<evidence type="ECO:0000313" key="3">
    <source>
        <dbReference type="Proteomes" id="UP001432039"/>
    </source>
</evidence>
<sequence>MSIRRAPRGSFPVDLAVFLAILATGVVLVLVGHVSPEALAGYASALAGLYAAWHHRPRSEEAQRPLPEAPPAPER</sequence>
<evidence type="ECO:0000256" key="1">
    <source>
        <dbReference type="SAM" id="Phobius"/>
    </source>
</evidence>
<accession>A0ABZ1TNU7</accession>
<dbReference type="RefSeq" id="WP_328965418.1">
    <property type="nucleotide sequence ID" value="NZ_CP108090.1"/>
</dbReference>